<dbReference type="GO" id="GO:0016874">
    <property type="term" value="F:ligase activity"/>
    <property type="evidence" value="ECO:0007669"/>
    <property type="project" value="UniProtKB-KW"/>
</dbReference>
<dbReference type="InterPro" id="IPR043453">
    <property type="entry name" value="Slm1_PH"/>
</dbReference>
<sequence>MRSFNPFTSVSGRYTLFEVRLENDFIVFRGNDHEASGQLLKGTVVLCLSSPLRLEAIHLKLTGTAHYAWTDAKVTATGISTHKVDKTVAILDHRWTPFEGIGAPDPTDSSRLQTRGVTLPPGNYEWPFELMLKGDTTESVEGLREAGIRYKLKATVARGKLVHDIHAYKQLRVIRTLEASALEFLHAMSIENIWPNKIDYSIVIPQKAVVFGSCIPVEMRFTPLLKGLQVGDITVKLIEVHEIMLHSAAGHTLREHKKEREIDSWTIPVTREEHWQDVINDSGPEGWEGQEGWVVNTSLTLPKKLTKCLQDVNAKGIKIRHKLKLVVALNNPDGHVSELRATLPVSIFISPNMPLDQDGNLVRQLPNGASREAATIAPPAYEHHRLDQLYDDIDPISLNSPIGGRSGVSSPFRGHSRAGSTDNLPALLQGAAIQPDLLAHRNMSWNSNLSAAGVATRPSSPPHPADDTHMSPPPSAPLTRHNSGEGASGHNTPPEHLDFPEITELSKVPSYQTAVRTPVRQFVSDVFGLPDYETALSAPSSPPGTPRLTAITPTIADALDPISGAAQETAPAPTAGLLAQRLQAWKHAVVYLEEYMEAVERIHRTQAKEYERVLKTISKPLREGQHFDQSLGGVAGFFENMRVNTQALINTNIETEKSIKGSALPVVERLHKEIKHKAKELAHGAEKAAKEVEKARNTTQKHIELLGQHTASFEATGGKHNPSEDPYVISRGVIHRLSKQVMEENNQHNDLVAVQNNFEAFERHIIQVLHGAMETFTNLTGGQALKVQALHADMLGAAQRVPLDFEWKAFVKRSSAALINPSEPPRTVEAIQFPNMSHASTKPLVEGSLERKSRNKLSWGYTTGYYVVTPSKFLHEFKDDDNLRRDPTPELSIYLPDAVIGAPAGDKFNVKGKDRSGNMGGRLAGTSELAFKAHSPAEAEKWFAVIRKVVGSAATVGPSVVSTPGSEVGNPVEAAAAAAEKPKPVVAVPASPQETGITGGETVASPVAATSVVASPVTVSSSGGSMDKKGSGDGAAAAPAAVQPVVGTGKKGADVKV</sequence>
<dbReference type="InterPro" id="IPR014756">
    <property type="entry name" value="Ig_E-set"/>
</dbReference>
<protein>
    <submittedName>
        <fullName evidence="4">HECT-type ubiquitin ligase-interacting protein cred</fullName>
    </submittedName>
</protein>
<gene>
    <name evidence="4" type="ORF">C8A01DRAFT_43926</name>
</gene>
<dbReference type="Pfam" id="PF00339">
    <property type="entry name" value="Arrestin_N"/>
    <property type="match status" value="1"/>
</dbReference>
<feature type="domain" description="PH" evidence="3">
    <location>
        <begin position="842"/>
        <end position="951"/>
    </location>
</feature>
<dbReference type="InterPro" id="IPR027267">
    <property type="entry name" value="AH/BAR_dom_sf"/>
</dbReference>
<dbReference type="InterPro" id="IPR014752">
    <property type="entry name" value="Arrestin-like_C"/>
</dbReference>
<dbReference type="InterPro" id="IPR011022">
    <property type="entry name" value="Arrestin_C-like"/>
</dbReference>
<dbReference type="Proteomes" id="UP001303115">
    <property type="component" value="Unassembled WGS sequence"/>
</dbReference>
<dbReference type="InterPro" id="IPR046868">
    <property type="entry name" value="BAR_4"/>
</dbReference>
<dbReference type="SUPFAM" id="SSF103657">
    <property type="entry name" value="BAR/IMD domain-like"/>
    <property type="match status" value="1"/>
</dbReference>
<feature type="region of interest" description="Disordered" evidence="2">
    <location>
        <begin position="1017"/>
        <end position="1057"/>
    </location>
</feature>
<reference evidence="5" key="1">
    <citation type="journal article" date="2023" name="Mol. Phylogenet. Evol.">
        <title>Genome-scale phylogeny and comparative genomics of the fungal order Sordariales.</title>
        <authorList>
            <person name="Hensen N."/>
            <person name="Bonometti L."/>
            <person name="Westerberg I."/>
            <person name="Brannstrom I.O."/>
            <person name="Guillou S."/>
            <person name="Cros-Aarteil S."/>
            <person name="Calhoun S."/>
            <person name="Haridas S."/>
            <person name="Kuo A."/>
            <person name="Mondo S."/>
            <person name="Pangilinan J."/>
            <person name="Riley R."/>
            <person name="LaButti K."/>
            <person name="Andreopoulos B."/>
            <person name="Lipzen A."/>
            <person name="Chen C."/>
            <person name="Yan M."/>
            <person name="Daum C."/>
            <person name="Ng V."/>
            <person name="Clum A."/>
            <person name="Steindorff A."/>
            <person name="Ohm R.A."/>
            <person name="Martin F."/>
            <person name="Silar P."/>
            <person name="Natvig D.O."/>
            <person name="Lalanne C."/>
            <person name="Gautier V."/>
            <person name="Ament-Velasquez S.L."/>
            <person name="Kruys A."/>
            <person name="Hutchinson M.I."/>
            <person name="Powell A.J."/>
            <person name="Barry K."/>
            <person name="Miller A.N."/>
            <person name="Grigoriev I.V."/>
            <person name="Debuchy R."/>
            <person name="Gladieux P."/>
            <person name="Hiltunen Thoren M."/>
            <person name="Johannesson H."/>
        </authorList>
    </citation>
    <scope>NUCLEOTIDE SEQUENCE [LARGE SCALE GENOMIC DNA]</scope>
    <source>
        <strain evidence="5">CBS 284.82</strain>
    </source>
</reference>
<dbReference type="CDD" id="cd13311">
    <property type="entry name" value="PH_Slm1"/>
    <property type="match status" value="1"/>
</dbReference>
<dbReference type="InterPro" id="IPR011993">
    <property type="entry name" value="PH-like_dom_sf"/>
</dbReference>
<dbReference type="SMART" id="SM00233">
    <property type="entry name" value="PH"/>
    <property type="match status" value="1"/>
</dbReference>
<proteinExistence type="predicted"/>
<feature type="region of interest" description="Disordered" evidence="2">
    <location>
        <begin position="401"/>
        <end position="423"/>
    </location>
</feature>
<dbReference type="PANTHER" id="PTHR31941:SF1">
    <property type="entry name" value="CYTOSKELETAL SIGNALING PROTEIN SLM1"/>
    <property type="match status" value="1"/>
</dbReference>
<dbReference type="PANTHER" id="PTHR31941">
    <property type="entry name" value="CYTOSKELETAL SIGNALING PROTEIN SLM1"/>
    <property type="match status" value="1"/>
</dbReference>
<organism evidence="4 5">
    <name type="scientific">Parachaetomium inaequale</name>
    <dbReference type="NCBI Taxonomy" id="2588326"/>
    <lineage>
        <taxon>Eukaryota</taxon>
        <taxon>Fungi</taxon>
        <taxon>Dikarya</taxon>
        <taxon>Ascomycota</taxon>
        <taxon>Pezizomycotina</taxon>
        <taxon>Sordariomycetes</taxon>
        <taxon>Sordariomycetidae</taxon>
        <taxon>Sordariales</taxon>
        <taxon>Chaetomiaceae</taxon>
        <taxon>Parachaetomium</taxon>
    </lineage>
</organism>
<dbReference type="InterPro" id="IPR011021">
    <property type="entry name" value="Arrestin-like_N"/>
</dbReference>
<dbReference type="SUPFAM" id="SSF81296">
    <property type="entry name" value="E set domains"/>
    <property type="match status" value="1"/>
</dbReference>
<accession>A0AAN6SUW5</accession>
<dbReference type="Gene3D" id="2.30.29.30">
    <property type="entry name" value="Pleckstrin-homology domain (PH domain)/Phosphotyrosine-binding domain (PTB)"/>
    <property type="match status" value="1"/>
</dbReference>
<keyword evidence="4" id="KW-0436">Ligase</keyword>
<dbReference type="PROSITE" id="PS50003">
    <property type="entry name" value="PH_DOMAIN"/>
    <property type="match status" value="1"/>
</dbReference>
<feature type="compositionally biased region" description="Low complexity" evidence="2">
    <location>
        <begin position="1034"/>
        <end position="1046"/>
    </location>
</feature>
<dbReference type="Pfam" id="PF02752">
    <property type="entry name" value="Arrestin_C"/>
    <property type="match status" value="1"/>
</dbReference>
<comment type="caution">
    <text evidence="4">The sequence shown here is derived from an EMBL/GenBank/DDBJ whole genome shotgun (WGS) entry which is preliminary data.</text>
</comment>
<dbReference type="Pfam" id="PF20399">
    <property type="entry name" value="PH_20"/>
    <property type="match status" value="1"/>
</dbReference>
<dbReference type="Gene3D" id="1.20.1270.60">
    <property type="entry name" value="Arfaptin homology (AH) domain/BAR domain"/>
    <property type="match status" value="1"/>
</dbReference>
<dbReference type="SMART" id="SM01017">
    <property type="entry name" value="Arrestin_C"/>
    <property type="match status" value="1"/>
</dbReference>
<name>A0AAN6SUW5_9PEZI</name>
<evidence type="ECO:0000313" key="5">
    <source>
        <dbReference type="Proteomes" id="UP001303115"/>
    </source>
</evidence>
<dbReference type="InterPro" id="IPR001849">
    <property type="entry name" value="PH_domain"/>
</dbReference>
<keyword evidence="5" id="KW-1185">Reference proteome</keyword>
<evidence type="ECO:0000256" key="2">
    <source>
        <dbReference type="SAM" id="MobiDB-lite"/>
    </source>
</evidence>
<dbReference type="AlphaFoldDB" id="A0AAN6SUW5"/>
<dbReference type="SUPFAM" id="SSF50729">
    <property type="entry name" value="PH domain-like"/>
    <property type="match status" value="1"/>
</dbReference>
<evidence type="ECO:0000313" key="4">
    <source>
        <dbReference type="EMBL" id="KAK4043145.1"/>
    </source>
</evidence>
<dbReference type="InterPro" id="IPR046869">
    <property type="entry name" value="SLM1/RGC1-like_PH"/>
</dbReference>
<dbReference type="Pfam" id="PF20400">
    <property type="entry name" value="BAR_4"/>
    <property type="match status" value="1"/>
</dbReference>
<dbReference type="EMBL" id="MU854331">
    <property type="protein sequence ID" value="KAK4043145.1"/>
    <property type="molecule type" value="Genomic_DNA"/>
</dbReference>
<dbReference type="Gene3D" id="2.60.40.640">
    <property type="match status" value="1"/>
</dbReference>
<keyword evidence="1" id="KW-0597">Phosphoprotein</keyword>
<feature type="region of interest" description="Disordered" evidence="2">
    <location>
        <begin position="452"/>
        <end position="498"/>
    </location>
</feature>
<evidence type="ECO:0000259" key="3">
    <source>
        <dbReference type="PROSITE" id="PS50003"/>
    </source>
</evidence>
<evidence type="ECO:0000256" key="1">
    <source>
        <dbReference type="ARBA" id="ARBA00022553"/>
    </source>
</evidence>